<name>A0ABY6BEB3_9GAMM</name>
<evidence type="ECO:0000313" key="3">
    <source>
        <dbReference type="Proteomes" id="UP001064632"/>
    </source>
</evidence>
<protein>
    <submittedName>
        <fullName evidence="2">DUF2300 domain-containing protein</fullName>
    </submittedName>
</protein>
<feature type="domain" description="DUF2300" evidence="1">
    <location>
        <begin position="21"/>
        <end position="105"/>
    </location>
</feature>
<organism evidence="2 3">
    <name type="scientific">Tahibacter amnicola</name>
    <dbReference type="NCBI Taxonomy" id="2976241"/>
    <lineage>
        <taxon>Bacteria</taxon>
        <taxon>Pseudomonadati</taxon>
        <taxon>Pseudomonadota</taxon>
        <taxon>Gammaproteobacteria</taxon>
        <taxon>Lysobacterales</taxon>
        <taxon>Rhodanobacteraceae</taxon>
        <taxon>Tahibacter</taxon>
    </lineage>
</organism>
<evidence type="ECO:0000313" key="2">
    <source>
        <dbReference type="EMBL" id="UXI67588.1"/>
    </source>
</evidence>
<dbReference type="RefSeq" id="WP_261694558.1">
    <property type="nucleotide sequence ID" value="NZ_CP104694.1"/>
</dbReference>
<accession>A0ABY6BEB3</accession>
<dbReference type="Pfam" id="PF10062">
    <property type="entry name" value="DUF2300"/>
    <property type="match status" value="1"/>
</dbReference>
<reference evidence="2" key="1">
    <citation type="submission" date="2022-09" db="EMBL/GenBank/DDBJ databases">
        <title>Tahibacter sp. nov., isolated from a fresh water.</title>
        <authorList>
            <person name="Baek J.H."/>
            <person name="Lee J.K."/>
            <person name="Kim J.M."/>
            <person name="Jeon C.O."/>
        </authorList>
    </citation>
    <scope>NUCLEOTIDE SEQUENCE</scope>
    <source>
        <strain evidence="2">W38</strain>
    </source>
</reference>
<dbReference type="Proteomes" id="UP001064632">
    <property type="component" value="Chromosome"/>
</dbReference>
<keyword evidence="3" id="KW-1185">Reference proteome</keyword>
<evidence type="ECO:0000259" key="1">
    <source>
        <dbReference type="Pfam" id="PF10062"/>
    </source>
</evidence>
<sequence>MSAWLSAWVAFLGMAGGHGVPADAPCVREPQLEQWLAHQQSRWVSRLAREPGYAHPAQVSVCRLRARRPYTDIARGRIFANALRTENDEVAFIHEYLHLALRDHPRSGDENYIETLARELAHGAQ</sequence>
<gene>
    <name evidence="2" type="ORF">N4264_23075</name>
</gene>
<proteinExistence type="predicted"/>
<dbReference type="InterPro" id="IPR018748">
    <property type="entry name" value="DUF2300_secreted"/>
</dbReference>
<dbReference type="EMBL" id="CP104694">
    <property type="protein sequence ID" value="UXI67588.1"/>
    <property type="molecule type" value="Genomic_DNA"/>
</dbReference>